<evidence type="ECO:0000313" key="3">
    <source>
        <dbReference type="EMBL" id="PXF44038.1"/>
    </source>
</evidence>
<dbReference type="AlphaFoldDB" id="A0A2V3IPN3"/>
<keyword evidence="4" id="KW-1185">Reference proteome</keyword>
<gene>
    <name evidence="3" type="ORF">BWQ96_06211</name>
</gene>
<feature type="compositionally biased region" description="Polar residues" evidence="1">
    <location>
        <begin position="24"/>
        <end position="37"/>
    </location>
</feature>
<feature type="transmembrane region" description="Helical" evidence="2">
    <location>
        <begin position="65"/>
        <end position="86"/>
    </location>
</feature>
<feature type="transmembrane region" description="Helical" evidence="2">
    <location>
        <begin position="124"/>
        <end position="144"/>
    </location>
</feature>
<reference evidence="3 4" key="1">
    <citation type="journal article" date="2018" name="Mol. Biol. Evol.">
        <title>Analysis of the draft genome of the red seaweed Gracilariopsis chorda provides insights into genome size evolution in Rhodophyta.</title>
        <authorList>
            <person name="Lee J."/>
            <person name="Yang E.C."/>
            <person name="Graf L."/>
            <person name="Yang J.H."/>
            <person name="Qiu H."/>
            <person name="Zel Zion U."/>
            <person name="Chan C.X."/>
            <person name="Stephens T.G."/>
            <person name="Weber A.P.M."/>
            <person name="Boo G.H."/>
            <person name="Boo S.M."/>
            <person name="Kim K.M."/>
            <person name="Shin Y."/>
            <person name="Jung M."/>
            <person name="Lee S.J."/>
            <person name="Yim H.S."/>
            <person name="Lee J.H."/>
            <person name="Bhattacharya D."/>
            <person name="Yoon H.S."/>
        </authorList>
    </citation>
    <scope>NUCLEOTIDE SEQUENCE [LARGE SCALE GENOMIC DNA]</scope>
    <source>
        <strain evidence="3 4">SKKU-2015</strain>
        <tissue evidence="3">Whole body</tissue>
    </source>
</reference>
<sequence length="553" mass="60923">MQMNHTHHASDLRDARYAAVATVSKTNKSNAPTSRSPEVQDPNRTRAPQTMAALTLNIPSGLINAGVYVLFDVLVVATFVSLLASFQAWRVSRTLFSDNTVTVRDSRFSFLAPGIRSLNSHAHLPLIACHVIFLCIIFALNLGINGRTRQTTRPISRSFLSKLSASEFEFGIDRLSFRLFASCTTPNFNSSMTYFPVAFNAVPNRSVSDPTGFRDSQGKLVPLDVNSFQCQSFGNLPPILHVPRCGATPQQCTNVVTAPIHTLIANTMTPNSTNKITASKPWHRPTIFLSGNPPPTVRFHLPARVHSPSYHPNSTMLTFNRLICRETPYNPLPDPQRRNSFWLNCIFGKWDSNDTLFTFRVGHAVAPKLSTLPNSPTWDQLQSQNSYLFVNFSATTAVSTVQWPAHKYGESAFAEALFAIRNDLMPAKAFLDELVTRASAPSATGSNIALLEPVPENVTDIHLGAFVSYVIVLFAVFIPYLALHVHRNVLGTPRFRNILGYNGLGSVFMHATRLSEYGVEEGAGDAQDSNGLSFALSDLRDCYHGDESTEGSC</sequence>
<dbReference type="OrthoDB" id="10574252at2759"/>
<name>A0A2V3IPN3_9FLOR</name>
<evidence type="ECO:0000256" key="1">
    <source>
        <dbReference type="SAM" id="MobiDB-lite"/>
    </source>
</evidence>
<dbReference type="EMBL" id="NBIV01000103">
    <property type="protein sequence ID" value="PXF44038.1"/>
    <property type="molecule type" value="Genomic_DNA"/>
</dbReference>
<feature type="region of interest" description="Disordered" evidence="1">
    <location>
        <begin position="24"/>
        <end position="45"/>
    </location>
</feature>
<comment type="caution">
    <text evidence="3">The sequence shown here is derived from an EMBL/GenBank/DDBJ whole genome shotgun (WGS) entry which is preliminary data.</text>
</comment>
<keyword evidence="2" id="KW-0472">Membrane</keyword>
<evidence type="ECO:0000313" key="4">
    <source>
        <dbReference type="Proteomes" id="UP000247409"/>
    </source>
</evidence>
<feature type="transmembrane region" description="Helical" evidence="2">
    <location>
        <begin position="461"/>
        <end position="483"/>
    </location>
</feature>
<dbReference type="Proteomes" id="UP000247409">
    <property type="component" value="Unassembled WGS sequence"/>
</dbReference>
<evidence type="ECO:0000256" key="2">
    <source>
        <dbReference type="SAM" id="Phobius"/>
    </source>
</evidence>
<proteinExistence type="predicted"/>
<organism evidence="3 4">
    <name type="scientific">Gracilariopsis chorda</name>
    <dbReference type="NCBI Taxonomy" id="448386"/>
    <lineage>
        <taxon>Eukaryota</taxon>
        <taxon>Rhodophyta</taxon>
        <taxon>Florideophyceae</taxon>
        <taxon>Rhodymeniophycidae</taxon>
        <taxon>Gracilariales</taxon>
        <taxon>Gracilariaceae</taxon>
        <taxon>Gracilariopsis</taxon>
    </lineage>
</organism>
<keyword evidence="2" id="KW-1133">Transmembrane helix</keyword>
<keyword evidence="2" id="KW-0812">Transmembrane</keyword>
<accession>A0A2V3IPN3</accession>
<protein>
    <submittedName>
        <fullName evidence="3">Uncharacterized protein</fullName>
    </submittedName>
</protein>